<dbReference type="AlphaFoldDB" id="E8V4V8"/>
<dbReference type="EMBL" id="CP002467">
    <property type="protein sequence ID" value="ADV82586.1"/>
    <property type="molecule type" value="Genomic_DNA"/>
</dbReference>
<feature type="chain" id="PRO_5003232899" description="DUF4105 domain-containing protein" evidence="2">
    <location>
        <begin position="30"/>
        <end position="364"/>
    </location>
</feature>
<feature type="compositionally biased region" description="Low complexity" evidence="1">
    <location>
        <begin position="324"/>
        <end position="339"/>
    </location>
</feature>
<reference evidence="3 4" key="1">
    <citation type="journal article" date="2012" name="Stand. Genomic Sci.">
        <title>Complete genome sequence of Terriglobus saanensis type strain SP1PR4(T), an Acidobacteria from tundra soil.</title>
        <authorList>
            <person name="Rawat S.R."/>
            <person name="Mannisto M.K."/>
            <person name="Starovoytov V."/>
            <person name="Goodwin L."/>
            <person name="Nolan M."/>
            <person name="Hauser L."/>
            <person name="Land M."/>
            <person name="Davenport K.W."/>
            <person name="Woyke T."/>
            <person name="Haggblom M.M."/>
        </authorList>
    </citation>
    <scope>NUCLEOTIDE SEQUENCE</scope>
    <source>
        <strain evidence="4">ATCC BAA-1853 / DSM 23119 / SP1PR4</strain>
    </source>
</reference>
<dbReference type="eggNOG" id="ENOG502Z9TY">
    <property type="taxonomic scope" value="Bacteria"/>
</dbReference>
<feature type="region of interest" description="Disordered" evidence="1">
    <location>
        <begin position="321"/>
        <end position="364"/>
    </location>
</feature>
<keyword evidence="4" id="KW-1185">Reference proteome</keyword>
<gene>
    <name evidence="3" type="ordered locus">AciPR4_1780</name>
</gene>
<evidence type="ECO:0008006" key="5">
    <source>
        <dbReference type="Google" id="ProtNLM"/>
    </source>
</evidence>
<feature type="signal peptide" evidence="2">
    <location>
        <begin position="1"/>
        <end position="29"/>
    </location>
</feature>
<dbReference type="HOGENOM" id="CLU_766760_0_0_0"/>
<sequence length="364" mass="39995">MRNGISKHRALKKVTAFLLMLGCSFFAHASTALLLEEPFGLFGHLNPTGHAAIYLDHICAQTPTSLRPCRDGEFGAVISRYHKVDGYDWVAIPLIPYLYAVETLDQVPTTATAALQRELRDQYRRTHLLRIAPDKKDGSTPGGEWIQLVGSAYDRKLYGFQLESTPEQDADIIAEFNDSRNVAHFNIIFRNCADFSRKFINREYPGAIHRNFIADIGITTPKQVARSLVRFSNEHPEVPFSTFVIPQVPGTIQRSRRVDGVTESIVRSKKYVVPLAVIAPIPTAVIAAAWLAGGRLQLPDDEETLAVLRQPASRSVHLMRRQVAPDSTPADPSSAAASATPPPTVIAMPTPDASSIPITLGPAE</sequence>
<protein>
    <recommendedName>
        <fullName evidence="5">DUF4105 domain-containing protein</fullName>
    </recommendedName>
</protein>
<evidence type="ECO:0000313" key="3">
    <source>
        <dbReference type="EMBL" id="ADV82586.1"/>
    </source>
</evidence>
<dbReference type="KEGG" id="tsa:AciPR4_1780"/>
<dbReference type="Proteomes" id="UP000006844">
    <property type="component" value="Chromosome"/>
</dbReference>
<keyword evidence="2" id="KW-0732">Signal</keyword>
<organism evidence="3 4">
    <name type="scientific">Terriglobus saanensis (strain ATCC BAA-1853 / DSM 23119 / SP1PR4)</name>
    <dbReference type="NCBI Taxonomy" id="401053"/>
    <lineage>
        <taxon>Bacteria</taxon>
        <taxon>Pseudomonadati</taxon>
        <taxon>Acidobacteriota</taxon>
        <taxon>Terriglobia</taxon>
        <taxon>Terriglobales</taxon>
        <taxon>Acidobacteriaceae</taxon>
        <taxon>Terriglobus</taxon>
    </lineage>
</organism>
<proteinExistence type="predicted"/>
<evidence type="ECO:0000256" key="2">
    <source>
        <dbReference type="SAM" id="SignalP"/>
    </source>
</evidence>
<evidence type="ECO:0000313" key="4">
    <source>
        <dbReference type="Proteomes" id="UP000006844"/>
    </source>
</evidence>
<name>E8V4V8_TERSS</name>
<accession>E8V4V8</accession>
<evidence type="ECO:0000256" key="1">
    <source>
        <dbReference type="SAM" id="MobiDB-lite"/>
    </source>
</evidence>